<name>A0ABD7RPJ1_ECTME</name>
<sequence length="282" mass="32733">MSNAINDKLQKVLNGLNVDSRLSTWLWLFLKGQVPQADLGELGSPGMRDRLADLIQATERGVKYIEESSSLYLLPAKDLEWITHSKRQNLFITGKILEKNNYLPILGQVQLTDRELTIATIDAWLINAAQKSWLINQIKSEWDFHSSSDHIFKWLDGTETKQRLETAWEITKSKYPLLTLLKNPPQEKDDLIITLDTPSITVHEKMLLMNSIKKRWSQNKYRAKSTGKKQRNFILSDKAIYRLEEIAKKHDLKKTEVLEILLKMEEEKGIYISERINFLKGI</sequence>
<evidence type="ECO:0000313" key="2">
    <source>
        <dbReference type="Proteomes" id="UP000317327"/>
    </source>
</evidence>
<dbReference type="Proteomes" id="UP000317327">
    <property type="component" value="Unassembled WGS sequence"/>
</dbReference>
<accession>A0ABD7RPJ1</accession>
<protein>
    <submittedName>
        <fullName evidence="1">Uncharacterized protein</fullName>
    </submittedName>
</protein>
<organism evidence="1 2">
    <name type="scientific">Ectopseudomonas mendocina</name>
    <name type="common">Pseudomonas mendocina</name>
    <dbReference type="NCBI Taxonomy" id="300"/>
    <lineage>
        <taxon>Bacteria</taxon>
        <taxon>Pseudomonadati</taxon>
        <taxon>Pseudomonadota</taxon>
        <taxon>Gammaproteobacteria</taxon>
        <taxon>Pseudomonadales</taxon>
        <taxon>Pseudomonadaceae</taxon>
        <taxon>Ectopseudomonas</taxon>
    </lineage>
</organism>
<gene>
    <name evidence="1" type="ORF">EQ836_24930</name>
</gene>
<evidence type="ECO:0000313" key="1">
    <source>
        <dbReference type="EMBL" id="TRO10946.1"/>
    </source>
</evidence>
<dbReference type="RefSeq" id="WP_143503239.1">
    <property type="nucleotide sequence ID" value="NZ_SCFV01000018.1"/>
</dbReference>
<dbReference type="EMBL" id="SCFV01000018">
    <property type="protein sequence ID" value="TRO10946.1"/>
    <property type="molecule type" value="Genomic_DNA"/>
</dbReference>
<reference evidence="1 2" key="1">
    <citation type="submission" date="2019-01" db="EMBL/GenBank/DDBJ databases">
        <title>Whole genome shotgun sequencing of Pseudomonas spp. isolated by its ability to degrade furfural.</title>
        <authorList>
            <person name="Donoso R."/>
            <person name="Farkas C."/>
            <person name="Villegas P."/>
            <person name="Gonzales-Toro F."/>
            <person name="Guajardo-Parra M."/>
            <person name="Araya-Nail M."/>
            <person name="Morgante V."/>
            <person name="Perez-Pantoja D."/>
        </authorList>
    </citation>
    <scope>NUCLEOTIDE SEQUENCE [LARGE SCALE GENOMIC DNA]</scope>
    <source>
        <strain evidence="1 2">VN231</strain>
    </source>
</reference>
<proteinExistence type="predicted"/>
<comment type="caution">
    <text evidence="1">The sequence shown here is derived from an EMBL/GenBank/DDBJ whole genome shotgun (WGS) entry which is preliminary data.</text>
</comment>
<dbReference type="AlphaFoldDB" id="A0ABD7RPJ1"/>